<evidence type="ECO:0000259" key="2">
    <source>
        <dbReference type="Pfam" id="PF01145"/>
    </source>
</evidence>
<name>A0A4R0YJ22_9GAMM</name>
<dbReference type="SUPFAM" id="SSF117892">
    <property type="entry name" value="Band 7/SPFH domain"/>
    <property type="match status" value="1"/>
</dbReference>
<evidence type="ECO:0000313" key="4">
    <source>
        <dbReference type="Proteomes" id="UP000291822"/>
    </source>
</evidence>
<dbReference type="Pfam" id="PF01145">
    <property type="entry name" value="Band_7"/>
    <property type="match status" value="1"/>
</dbReference>
<gene>
    <name evidence="3" type="ORF">EZM97_27905</name>
</gene>
<dbReference type="Proteomes" id="UP000291822">
    <property type="component" value="Unassembled WGS sequence"/>
</dbReference>
<reference evidence="3 4" key="1">
    <citation type="submission" date="2019-02" db="EMBL/GenBank/DDBJ databases">
        <title>Dyella amyloliquefaciens sp. nov., isolated from forest soil.</title>
        <authorList>
            <person name="Gao Z.-H."/>
            <person name="Qiu L.-H."/>
        </authorList>
    </citation>
    <scope>NUCLEOTIDE SEQUENCE [LARGE SCALE GENOMIC DNA]</scope>
    <source>
        <strain evidence="3 4">KACC 12747</strain>
    </source>
</reference>
<proteinExistence type="predicted"/>
<dbReference type="EMBL" id="SJTG01000004">
    <property type="protein sequence ID" value="TCI08450.1"/>
    <property type="molecule type" value="Genomic_DNA"/>
</dbReference>
<evidence type="ECO:0000256" key="1">
    <source>
        <dbReference type="ARBA" id="ARBA00004167"/>
    </source>
</evidence>
<feature type="domain" description="Band 7" evidence="2">
    <location>
        <begin position="103"/>
        <end position="272"/>
    </location>
</feature>
<organism evidence="3 4">
    <name type="scientific">Dyella soli</name>
    <dbReference type="NCBI Taxonomy" id="522319"/>
    <lineage>
        <taxon>Bacteria</taxon>
        <taxon>Pseudomonadati</taxon>
        <taxon>Pseudomonadota</taxon>
        <taxon>Gammaproteobacteria</taxon>
        <taxon>Lysobacterales</taxon>
        <taxon>Rhodanobacteraceae</taxon>
        <taxon>Dyella</taxon>
    </lineage>
</organism>
<dbReference type="AlphaFoldDB" id="A0A4R0YJ22"/>
<dbReference type="InterPro" id="IPR036013">
    <property type="entry name" value="Band_7/SPFH_dom_sf"/>
</dbReference>
<accession>A0A4R0YJ22</accession>
<dbReference type="GO" id="GO:0016020">
    <property type="term" value="C:membrane"/>
    <property type="evidence" value="ECO:0007669"/>
    <property type="project" value="UniProtKB-SubCell"/>
</dbReference>
<comment type="caution">
    <text evidence="3">The sequence shown here is derived from an EMBL/GenBank/DDBJ whole genome shotgun (WGS) entry which is preliminary data.</text>
</comment>
<dbReference type="Gene3D" id="3.30.479.30">
    <property type="entry name" value="Band 7 domain"/>
    <property type="match status" value="1"/>
</dbReference>
<keyword evidence="4" id="KW-1185">Reference proteome</keyword>
<comment type="subcellular location">
    <subcellularLocation>
        <location evidence="1">Membrane</location>
        <topology evidence="1">Single-pass membrane protein</topology>
    </subcellularLocation>
</comment>
<sequence>MTLPRACLAKIDGSGVVVGGWRQVRRAKSPLYAQRRNLPHSGYTPSGTDSIHLSQPGGWYVKHVTKVALAAAVCLGLTGCHFISVDPGTETVLVDKPFIFGHGGVQPTAVTPGRVMAWASTTGISIVMTPQTVHVAFDDFSSKDNILLDFDTAIQYRVTDSVKLVQNYGAENWFKNNVQSQYASIVREAVKGQTMGDMMSNPATATTVDKEVSDAIRALIKERGLPVEVLDVTLGRARPNPDVLKQMNETAAQQQRQKTLAAATIAEEQRAKEQDARAIADNAYRNKLGLSVEQYSAITIATINADACKAAKECYVTPVGANVLVGGR</sequence>
<evidence type="ECO:0000313" key="3">
    <source>
        <dbReference type="EMBL" id="TCI08450.1"/>
    </source>
</evidence>
<dbReference type="InterPro" id="IPR001107">
    <property type="entry name" value="Band_7"/>
</dbReference>
<protein>
    <submittedName>
        <fullName evidence="3">SPFH domain-containing protein</fullName>
    </submittedName>
</protein>